<protein>
    <submittedName>
        <fullName evidence="7">Putative 2-aminoethylphosphonate ABC transporter permease subunit</fullName>
    </submittedName>
</protein>
<accession>A0A432GRZ4</accession>
<dbReference type="GO" id="GO:0005886">
    <property type="term" value="C:plasma membrane"/>
    <property type="evidence" value="ECO:0007669"/>
    <property type="project" value="UniProtKB-SubCell"/>
</dbReference>
<dbReference type="Pfam" id="PF00528">
    <property type="entry name" value="BPD_transp_1"/>
    <property type="match status" value="2"/>
</dbReference>
<dbReference type="Proteomes" id="UP000287176">
    <property type="component" value="Unassembled WGS sequence"/>
</dbReference>
<feature type="transmembrane region" description="Helical" evidence="5">
    <location>
        <begin position="122"/>
        <end position="144"/>
    </location>
</feature>
<feature type="transmembrane region" description="Helical" evidence="5">
    <location>
        <begin position="262"/>
        <end position="280"/>
    </location>
</feature>
<feature type="transmembrane region" description="Helical" evidence="5">
    <location>
        <begin position="29"/>
        <end position="51"/>
    </location>
</feature>
<keyword evidence="3 5" id="KW-1133">Transmembrane helix</keyword>
<dbReference type="SUPFAM" id="SSF161098">
    <property type="entry name" value="MetI-like"/>
    <property type="match status" value="2"/>
</dbReference>
<gene>
    <name evidence="7" type="ORF">DSY94_01800</name>
</gene>
<dbReference type="InterPro" id="IPR035906">
    <property type="entry name" value="MetI-like_sf"/>
</dbReference>
<feature type="transmembrane region" description="Helical" evidence="5">
    <location>
        <begin position="205"/>
        <end position="230"/>
    </location>
</feature>
<keyword evidence="5" id="KW-0813">Transport</keyword>
<keyword evidence="2 5" id="KW-0812">Transmembrane</keyword>
<sequence>MSTTDSIPASTVPARGASSIRIKLSRDDYALRTGLVVVISLLAILVVLPLYSLLSKSLEDMDGNFVGLQNFQEYFQTPALLTSITNSLSVAFFSAIIVLVLAFIYAYALTRTKMPFRLFFRGVALIPILAPSLLAAISLIYWFGTQGVLKSWLFGASIYGPIGVIMASCFWVFPHALMILITALSTADARLYEAAEALRTPKWRIFWTVTLPGAKYGILSTGFIVFTLVITDFGVPKVIGGNFNVLATDVYKQVVGQQNFEMGAVVSLVLLLPAVAAFIADRWVQRQQVAVLSARAVPFQAKSEPLRDWLFFGFCAVIAFIFLAMLGMAAYASFVTFWPYNLSLTLNNYDFDLMDGGGWEAYFNSIRMAIYCAVFGSGLIFFGSYLVEKARGVSWLRTILHLIAMMPLAIPGLVLGIAYIFFFNHPDNPLGFLYGTMGILVISTIVHFYTVSHLTSLTALKQLDPEFETVSLSLKTPVWRTFGKVTLPVCLPALLDVASYLFLNAMTTVAAVVFLYSPETMLASIAVLNMDDAGDIAPAAAMALMIVYTSAIFRLLHALLTRYLKRRTQVWRNS</sequence>
<dbReference type="Gene3D" id="1.10.3720.10">
    <property type="entry name" value="MetI-like"/>
    <property type="match status" value="2"/>
</dbReference>
<evidence type="ECO:0000256" key="5">
    <source>
        <dbReference type="RuleBase" id="RU363032"/>
    </source>
</evidence>
<evidence type="ECO:0000313" key="7">
    <source>
        <dbReference type="EMBL" id="RTZ86323.1"/>
    </source>
</evidence>
<evidence type="ECO:0000256" key="4">
    <source>
        <dbReference type="ARBA" id="ARBA00023136"/>
    </source>
</evidence>
<comment type="subcellular location">
    <subcellularLocation>
        <location evidence="5">Cell membrane</location>
        <topology evidence="5">Multi-pass membrane protein</topology>
    </subcellularLocation>
    <subcellularLocation>
        <location evidence="1">Membrane</location>
        <topology evidence="1">Multi-pass membrane protein</topology>
    </subcellularLocation>
</comment>
<feature type="transmembrane region" description="Helical" evidence="5">
    <location>
        <begin position="536"/>
        <end position="556"/>
    </location>
</feature>
<feature type="transmembrane region" description="Helical" evidence="5">
    <location>
        <begin position="156"/>
        <end position="184"/>
    </location>
</feature>
<dbReference type="PROSITE" id="PS50928">
    <property type="entry name" value="ABC_TM1"/>
    <property type="match status" value="2"/>
</dbReference>
<evidence type="ECO:0000259" key="6">
    <source>
        <dbReference type="PROSITE" id="PS50928"/>
    </source>
</evidence>
<reference evidence="7 8" key="1">
    <citation type="submission" date="2018-06" db="EMBL/GenBank/DDBJ databases">
        <title>Combined omics and stable isotope probing to characterize newly discovered Mariana Back-Arc vent microbial communities.</title>
        <authorList>
            <person name="Trembath-Reichert E."/>
            <person name="Huber J.A."/>
        </authorList>
    </citation>
    <scope>NUCLEOTIDE SEQUENCE [LARGE SCALE GENOMIC DNA]</scope>
    <source>
        <strain evidence="7">MAG 24</strain>
    </source>
</reference>
<evidence type="ECO:0000256" key="1">
    <source>
        <dbReference type="ARBA" id="ARBA00004141"/>
    </source>
</evidence>
<comment type="similarity">
    <text evidence="5">Belongs to the binding-protein-dependent transport system permease family.</text>
</comment>
<feature type="transmembrane region" description="Helical" evidence="5">
    <location>
        <begin position="309"/>
        <end position="334"/>
    </location>
</feature>
<dbReference type="InterPro" id="IPR000515">
    <property type="entry name" value="MetI-like"/>
</dbReference>
<dbReference type="PANTHER" id="PTHR43496:SF1">
    <property type="entry name" value="POLYGALACTURONAN_RHAMNOGALACTURONAN TRANSPORT SYSTEM PERMEASE PROTEIN YTEP"/>
    <property type="match status" value="1"/>
</dbReference>
<feature type="transmembrane region" description="Helical" evidence="5">
    <location>
        <begin position="489"/>
        <end position="516"/>
    </location>
</feature>
<dbReference type="EMBL" id="QNZI01000052">
    <property type="protein sequence ID" value="RTZ86323.1"/>
    <property type="molecule type" value="Genomic_DNA"/>
</dbReference>
<feature type="domain" description="ABC transmembrane type-1" evidence="6">
    <location>
        <begin position="362"/>
        <end position="557"/>
    </location>
</feature>
<dbReference type="InterPro" id="IPR017664">
    <property type="entry name" value="AminoethylPonate_ABC_perm-1"/>
</dbReference>
<dbReference type="AlphaFoldDB" id="A0A432GRZ4"/>
<evidence type="ECO:0000256" key="3">
    <source>
        <dbReference type="ARBA" id="ARBA00022989"/>
    </source>
</evidence>
<dbReference type="NCBIfam" id="TIGR03262">
    <property type="entry name" value="PhnU2"/>
    <property type="match status" value="1"/>
</dbReference>
<name>A0A432GRZ4_9DELT</name>
<evidence type="ECO:0000313" key="8">
    <source>
        <dbReference type="Proteomes" id="UP000287176"/>
    </source>
</evidence>
<dbReference type="CDD" id="cd06261">
    <property type="entry name" value="TM_PBP2"/>
    <property type="match status" value="2"/>
</dbReference>
<dbReference type="GO" id="GO:0055085">
    <property type="term" value="P:transmembrane transport"/>
    <property type="evidence" value="ECO:0007669"/>
    <property type="project" value="InterPro"/>
</dbReference>
<proteinExistence type="inferred from homology"/>
<feature type="transmembrane region" description="Helical" evidence="5">
    <location>
        <begin position="399"/>
        <end position="420"/>
    </location>
</feature>
<comment type="caution">
    <text evidence="7">The sequence shown here is derived from an EMBL/GenBank/DDBJ whole genome shotgun (WGS) entry which is preliminary data.</text>
</comment>
<evidence type="ECO:0000256" key="2">
    <source>
        <dbReference type="ARBA" id="ARBA00022692"/>
    </source>
</evidence>
<keyword evidence="4 5" id="KW-0472">Membrane</keyword>
<feature type="transmembrane region" description="Helical" evidence="5">
    <location>
        <begin position="368"/>
        <end position="387"/>
    </location>
</feature>
<dbReference type="PANTHER" id="PTHR43496">
    <property type="entry name" value="PROTEIN LPLB"/>
    <property type="match status" value="1"/>
</dbReference>
<organism evidence="7 8">
    <name type="scientific">SAR324 cluster bacterium</name>
    <dbReference type="NCBI Taxonomy" id="2024889"/>
    <lineage>
        <taxon>Bacteria</taxon>
        <taxon>Deltaproteobacteria</taxon>
        <taxon>SAR324 cluster</taxon>
    </lineage>
</organism>
<feature type="transmembrane region" description="Helical" evidence="5">
    <location>
        <begin position="90"/>
        <end position="110"/>
    </location>
</feature>
<feature type="domain" description="ABC transmembrane type-1" evidence="6">
    <location>
        <begin position="84"/>
        <end position="281"/>
    </location>
</feature>
<feature type="transmembrane region" description="Helical" evidence="5">
    <location>
        <begin position="432"/>
        <end position="451"/>
    </location>
</feature>